<dbReference type="AlphaFoldDB" id="A0AAD7FS92"/>
<keyword evidence="2" id="KW-1185">Reference proteome</keyword>
<dbReference type="Proteomes" id="UP001221142">
    <property type="component" value="Unassembled WGS sequence"/>
</dbReference>
<name>A0AAD7FS92_9AGAR</name>
<evidence type="ECO:0000313" key="1">
    <source>
        <dbReference type="EMBL" id="KAJ7636482.1"/>
    </source>
</evidence>
<comment type="caution">
    <text evidence="1">The sequence shown here is derived from an EMBL/GenBank/DDBJ whole genome shotgun (WGS) entry which is preliminary data.</text>
</comment>
<organism evidence="1 2">
    <name type="scientific">Roridomyces roridus</name>
    <dbReference type="NCBI Taxonomy" id="1738132"/>
    <lineage>
        <taxon>Eukaryota</taxon>
        <taxon>Fungi</taxon>
        <taxon>Dikarya</taxon>
        <taxon>Basidiomycota</taxon>
        <taxon>Agaricomycotina</taxon>
        <taxon>Agaricomycetes</taxon>
        <taxon>Agaricomycetidae</taxon>
        <taxon>Agaricales</taxon>
        <taxon>Marasmiineae</taxon>
        <taxon>Mycenaceae</taxon>
        <taxon>Roridomyces</taxon>
    </lineage>
</organism>
<gene>
    <name evidence="1" type="ORF">FB45DRAFT_1055875</name>
</gene>
<reference evidence="1" key="1">
    <citation type="submission" date="2023-03" db="EMBL/GenBank/DDBJ databases">
        <title>Massive genome expansion in bonnet fungi (Mycena s.s.) driven by repeated elements and novel gene families across ecological guilds.</title>
        <authorList>
            <consortium name="Lawrence Berkeley National Laboratory"/>
            <person name="Harder C.B."/>
            <person name="Miyauchi S."/>
            <person name="Viragh M."/>
            <person name="Kuo A."/>
            <person name="Thoen E."/>
            <person name="Andreopoulos B."/>
            <person name="Lu D."/>
            <person name="Skrede I."/>
            <person name="Drula E."/>
            <person name="Henrissat B."/>
            <person name="Morin E."/>
            <person name="Kohler A."/>
            <person name="Barry K."/>
            <person name="LaButti K."/>
            <person name="Morin E."/>
            <person name="Salamov A."/>
            <person name="Lipzen A."/>
            <person name="Mereny Z."/>
            <person name="Hegedus B."/>
            <person name="Baldrian P."/>
            <person name="Stursova M."/>
            <person name="Weitz H."/>
            <person name="Taylor A."/>
            <person name="Grigoriev I.V."/>
            <person name="Nagy L.G."/>
            <person name="Martin F."/>
            <person name="Kauserud H."/>
        </authorList>
    </citation>
    <scope>NUCLEOTIDE SEQUENCE</scope>
    <source>
        <strain evidence="1">9284</strain>
    </source>
</reference>
<sequence length="258" mass="28798">MSLATSHDQRLPSVSGPTRLPPELEREILELVAVTSPKMIPTLLRVAHRVFDWIEPHLYRKPPDFFAPTVRYLSATSADASDAWDLAVIERLLAACTGVTNILLINDPMDPLPPIVSLITHLRPTKLSIDILQSLTHLQLLEGTPSSLTLVLTWPHWSELAKLPFLTHLAVRCENDVLSYMVSALPKLQVFVLLAFGLSNIRVDDMPRDPRVYVRPVAGFINLWYAGAQGEDDIWALGNAFVEKKRKGEIEGQCARAL</sequence>
<accession>A0AAD7FS92</accession>
<protein>
    <submittedName>
        <fullName evidence="1">Uncharacterized protein</fullName>
    </submittedName>
</protein>
<proteinExistence type="predicted"/>
<evidence type="ECO:0000313" key="2">
    <source>
        <dbReference type="Proteomes" id="UP001221142"/>
    </source>
</evidence>
<dbReference type="EMBL" id="JARKIF010000006">
    <property type="protein sequence ID" value="KAJ7636482.1"/>
    <property type="molecule type" value="Genomic_DNA"/>
</dbReference>